<sequence length="83" mass="9531">MTQPSGLGGNEAEPAKDYKYDKAAKEDYKSIGILCIRYSQGRHNLRETYGSNDDFYVVQSLTEESAERTGHLDTCFTIYLFWH</sequence>
<proteinExistence type="predicted"/>
<evidence type="ECO:0000313" key="2">
    <source>
        <dbReference type="WBParaSite" id="L893_g6031.t1"/>
    </source>
</evidence>
<evidence type="ECO:0000313" key="1">
    <source>
        <dbReference type="Proteomes" id="UP000095287"/>
    </source>
</evidence>
<organism evidence="1 2">
    <name type="scientific">Steinernema glaseri</name>
    <dbReference type="NCBI Taxonomy" id="37863"/>
    <lineage>
        <taxon>Eukaryota</taxon>
        <taxon>Metazoa</taxon>
        <taxon>Ecdysozoa</taxon>
        <taxon>Nematoda</taxon>
        <taxon>Chromadorea</taxon>
        <taxon>Rhabditida</taxon>
        <taxon>Tylenchina</taxon>
        <taxon>Panagrolaimomorpha</taxon>
        <taxon>Strongyloidoidea</taxon>
        <taxon>Steinernematidae</taxon>
        <taxon>Steinernema</taxon>
    </lineage>
</organism>
<dbReference type="WBParaSite" id="L893_g6031.t1">
    <property type="protein sequence ID" value="L893_g6031.t1"/>
    <property type="gene ID" value="L893_g6031"/>
</dbReference>
<name>A0A1I8AJ92_9BILA</name>
<accession>A0A1I8AJ92</accession>
<protein>
    <submittedName>
        <fullName evidence="2">Uncharacterized protein</fullName>
    </submittedName>
</protein>
<keyword evidence="1" id="KW-1185">Reference proteome</keyword>
<reference evidence="2" key="1">
    <citation type="submission" date="2016-11" db="UniProtKB">
        <authorList>
            <consortium name="WormBaseParasite"/>
        </authorList>
    </citation>
    <scope>IDENTIFICATION</scope>
</reference>
<dbReference type="AlphaFoldDB" id="A0A1I8AJ92"/>
<dbReference type="Proteomes" id="UP000095287">
    <property type="component" value="Unplaced"/>
</dbReference>